<dbReference type="GO" id="GO:0050265">
    <property type="term" value="F:RNA uridylyltransferase activity"/>
    <property type="evidence" value="ECO:0007669"/>
    <property type="project" value="TreeGrafter"/>
</dbReference>
<dbReference type="GO" id="GO:0031123">
    <property type="term" value="P:RNA 3'-end processing"/>
    <property type="evidence" value="ECO:0007669"/>
    <property type="project" value="TreeGrafter"/>
</dbReference>
<dbReference type="Gene3D" id="1.10.1410.10">
    <property type="match status" value="1"/>
</dbReference>
<dbReference type="PANTHER" id="PTHR12271:SF123">
    <property type="entry name" value="PROTEIN HESO1"/>
    <property type="match status" value="1"/>
</dbReference>
<evidence type="ECO:0000256" key="1">
    <source>
        <dbReference type="SAM" id="MobiDB-lite"/>
    </source>
</evidence>
<evidence type="ECO:0000259" key="2">
    <source>
        <dbReference type="Pfam" id="PF22600"/>
    </source>
</evidence>
<dbReference type="InterPro" id="IPR054708">
    <property type="entry name" value="MTPAP-like_central"/>
</dbReference>
<name>A0A484LYL6_9ASTE</name>
<dbReference type="InterPro" id="IPR043519">
    <property type="entry name" value="NT_sf"/>
</dbReference>
<sequence>MLSMDVKSPLEQTLQYVLRKINPSKDDWSFRAQIIEELRAIVQPIDSLRGATVEPFGSFVSDLFTRDGDLDISIEMANGSYIASLGKKQKQNLLQDVLKAMRSKGGYRKIKFITGARVPILKFQGKYDISCDISINNLRGQMKSKLLYWISTIDERFRDMVLLVKEWAKAHNINDSRNGTLNSYSLSLLVIFHFQTCEPAILPPLREIYPGNMADDLTGVRVTAEKYIEDTCERNINQYKFDRYRTRNRSSLSDLFISFLAKFCDISGKASEQGFSTYTGQWEDIQGNMRWLPKTYSLFIEDPFEQPTNTARSVSSTQLANISEAFQATYNMLTSPNQDPNLLMSNFMRPRMPNFVAGAPPPRNHIVHHTRNLVGDQQRTTGPVPPTPPLTRPHVPNFVRGRPGRSGTTEQQRTPNMVIYTHGRPHKTNFVPRRPKNGTIEQQISLNPVVYTSARPQKTTFVEEKLSRNQGNNNGNGIAGMHHSQRAIQLSLPHQFQDMRIDMLQPDNVVHRPARDPPAQLQATIHRPAQDSSGQSQPVWRLKHDNKVNC</sequence>
<dbReference type="Gene3D" id="3.30.460.10">
    <property type="entry name" value="Beta Polymerase, domain 2"/>
    <property type="match status" value="1"/>
</dbReference>
<gene>
    <name evidence="3" type="ORF">CCAM_LOCUS22970</name>
</gene>
<protein>
    <recommendedName>
        <fullName evidence="2">Poly(A) RNA polymerase mitochondrial-like central palm domain-containing protein</fullName>
    </recommendedName>
</protein>
<dbReference type="AlphaFoldDB" id="A0A484LYL6"/>
<evidence type="ECO:0000313" key="4">
    <source>
        <dbReference type="Proteomes" id="UP000595140"/>
    </source>
</evidence>
<dbReference type="Proteomes" id="UP000595140">
    <property type="component" value="Unassembled WGS sequence"/>
</dbReference>
<dbReference type="PANTHER" id="PTHR12271">
    <property type="entry name" value="POLY A POLYMERASE CID PAP -RELATED"/>
    <property type="match status" value="1"/>
</dbReference>
<dbReference type="EMBL" id="OOIL02002239">
    <property type="protein sequence ID" value="VFQ81194.1"/>
    <property type="molecule type" value="Genomic_DNA"/>
</dbReference>
<dbReference type="Pfam" id="PF22600">
    <property type="entry name" value="MTPAP-like_central"/>
    <property type="match status" value="1"/>
</dbReference>
<feature type="region of interest" description="Disordered" evidence="1">
    <location>
        <begin position="376"/>
        <end position="411"/>
    </location>
</feature>
<dbReference type="SUPFAM" id="SSF81631">
    <property type="entry name" value="PAP/OAS1 substrate-binding domain"/>
    <property type="match status" value="1"/>
</dbReference>
<reference evidence="3 4" key="1">
    <citation type="submission" date="2018-04" db="EMBL/GenBank/DDBJ databases">
        <authorList>
            <person name="Vogel A."/>
        </authorList>
    </citation>
    <scope>NUCLEOTIDE SEQUENCE [LARGE SCALE GENOMIC DNA]</scope>
</reference>
<dbReference type="SUPFAM" id="SSF81301">
    <property type="entry name" value="Nucleotidyltransferase"/>
    <property type="match status" value="1"/>
</dbReference>
<dbReference type="OrthoDB" id="2274644at2759"/>
<accession>A0A484LYL6</accession>
<evidence type="ECO:0000313" key="3">
    <source>
        <dbReference type="EMBL" id="VFQ81194.1"/>
    </source>
</evidence>
<proteinExistence type="predicted"/>
<dbReference type="CDD" id="cd05402">
    <property type="entry name" value="NT_PAP_TUTase"/>
    <property type="match status" value="1"/>
</dbReference>
<keyword evidence="4" id="KW-1185">Reference proteome</keyword>
<organism evidence="3 4">
    <name type="scientific">Cuscuta campestris</name>
    <dbReference type="NCBI Taxonomy" id="132261"/>
    <lineage>
        <taxon>Eukaryota</taxon>
        <taxon>Viridiplantae</taxon>
        <taxon>Streptophyta</taxon>
        <taxon>Embryophyta</taxon>
        <taxon>Tracheophyta</taxon>
        <taxon>Spermatophyta</taxon>
        <taxon>Magnoliopsida</taxon>
        <taxon>eudicotyledons</taxon>
        <taxon>Gunneridae</taxon>
        <taxon>Pentapetalae</taxon>
        <taxon>asterids</taxon>
        <taxon>lamiids</taxon>
        <taxon>Solanales</taxon>
        <taxon>Convolvulaceae</taxon>
        <taxon>Cuscuteae</taxon>
        <taxon>Cuscuta</taxon>
        <taxon>Cuscuta subgen. Grammica</taxon>
        <taxon>Cuscuta sect. Cleistogrammica</taxon>
    </lineage>
</organism>
<feature type="domain" description="Poly(A) RNA polymerase mitochondrial-like central palm" evidence="2">
    <location>
        <begin position="10"/>
        <end position="151"/>
    </location>
</feature>